<dbReference type="Gene3D" id="1.10.274.100">
    <property type="entry name" value="RNA polymerase Rpb1, domain 3"/>
    <property type="match status" value="1"/>
</dbReference>
<reference evidence="18" key="1">
    <citation type="journal article" date="2019" name="bioRxiv">
        <title>The Genome of the Zebra Mussel, Dreissena polymorpha: A Resource for Invasive Species Research.</title>
        <authorList>
            <person name="McCartney M.A."/>
            <person name="Auch B."/>
            <person name="Kono T."/>
            <person name="Mallez S."/>
            <person name="Zhang Y."/>
            <person name="Obille A."/>
            <person name="Becker A."/>
            <person name="Abrahante J.E."/>
            <person name="Garbe J."/>
            <person name="Badalamenti J.P."/>
            <person name="Herman A."/>
            <person name="Mangelson H."/>
            <person name="Liachko I."/>
            <person name="Sullivan S."/>
            <person name="Sone E.D."/>
            <person name="Koren S."/>
            <person name="Silverstein K.A.T."/>
            <person name="Beckman K.B."/>
            <person name="Gohl D.M."/>
        </authorList>
    </citation>
    <scope>NUCLEOTIDE SEQUENCE</scope>
    <source>
        <strain evidence="18">Duluth1</strain>
        <tissue evidence="18">Whole animal</tissue>
    </source>
</reference>
<dbReference type="FunFam" id="4.10.860.120:FF:000006">
    <property type="entry name" value="DNA-directed RNA polymerase subunit"/>
    <property type="match status" value="1"/>
</dbReference>
<evidence type="ECO:0000256" key="14">
    <source>
        <dbReference type="ARBA" id="ARBA00053996"/>
    </source>
</evidence>
<feature type="domain" description="RNA polymerase N-terminal" evidence="17">
    <location>
        <begin position="332"/>
        <end position="670"/>
    </location>
</feature>
<dbReference type="InterPro" id="IPR007081">
    <property type="entry name" value="RNA_pol_Rpb1_5"/>
</dbReference>
<feature type="region of interest" description="Disordered" evidence="16">
    <location>
        <begin position="1384"/>
        <end position="1487"/>
    </location>
</feature>
<reference evidence="18" key="2">
    <citation type="submission" date="2020-11" db="EMBL/GenBank/DDBJ databases">
        <authorList>
            <person name="McCartney M.A."/>
            <person name="Auch B."/>
            <person name="Kono T."/>
            <person name="Mallez S."/>
            <person name="Becker A."/>
            <person name="Gohl D.M."/>
            <person name="Silverstein K.A.T."/>
            <person name="Koren S."/>
            <person name="Bechman K.B."/>
            <person name="Herman A."/>
            <person name="Abrahante J.E."/>
            <person name="Garbe J."/>
        </authorList>
    </citation>
    <scope>NUCLEOTIDE SEQUENCE</scope>
    <source>
        <strain evidence="18">Duluth1</strain>
        <tissue evidence="18">Whole animal</tissue>
    </source>
</reference>
<keyword evidence="12" id="KW-0539">Nucleus</keyword>
<dbReference type="Gene3D" id="2.40.40.20">
    <property type="match status" value="1"/>
</dbReference>
<evidence type="ECO:0000256" key="8">
    <source>
        <dbReference type="ARBA" id="ARBA00022723"/>
    </source>
</evidence>
<dbReference type="Gene3D" id="6.10.250.2940">
    <property type="match status" value="1"/>
</dbReference>
<dbReference type="Pfam" id="PF04983">
    <property type="entry name" value="RNA_pol_Rpb1_3"/>
    <property type="match status" value="1"/>
</dbReference>
<sequence length="2099" mass="234634">MDHEMSNDYNPNFMIQDLQFRFYTTQEIKALSVKEITNTETFDNLNHPTVGGLYDSSLGPTEDRDVCSTCTQSFLHCPGHMGHIELALPVYNPLLFTTLYQTLKATCFNCHRLVVDPIPSALFLSQCRLLDASLLAEAAMLGERYEDEEKSEDRKNHKEEILALTEEILKFHSQHKKDLGPDETGIKNILALRQHIHKQLIKVRFKRSGKCVHCSTKLKSLRQEDHSKIYLVGRLSKLNKSDETTFSGSNNKDDDEDEDDAGENSDSNYGPVRKKQKTGRAKSVIKLAGGNVTLLTALKVRSHLRSVYQADKDVLCEAYPVLKSTACEFPTDIFFLEAVAVPPTKFRPISEMRDQKYEHPQTSNLIAIVRENSLVSDILWETEKVSADKVVDPGSFSRELNAVPGKTLFEKLSHAQTRLQMSVNQFMDSESDKSSLETKASGIKQLLEKKEGLFRKNMMGKRVNFAARSVISPDPNINTNEIGIPMVFAKVLTYPQPVTPWNVHELRQAVINGPDKYPGATHVVEENGRVTRLLPHKAIQREALANSLLTPSEQDISKPITGTKKVLRHLKNGDVLLINRQPTLHRPSIQAHKARVLTGEKTLRLHYSNCKAYNADFDGDEMNAHFPQNEIARAEAYNLVCTDFQYLVPKDGTPLAGLIQDHMVSGVALTIRGRFFDRQDYCRLVYGALVDKPGRLKLLAPSIVRPRRLWSGKQVLSTVILNIIPPDRPALSLTGKSKIPAKIWVKTPVNMPEIFQYGMCESDVVIRHGELLCGVLDKGHYGPTPFGLVHCCYELYGGAVAGQVLTCFGRLFMNFLQLRGFTLGVKDILVTKQADKKRSKIVKHSPLVGESVARKTLGIDDEADIGKVFTGLMKAHHAPDQQHMRELDMNMRGHTNDIQNDIVNTCMGRGLLKQFPDNNLQLMVQSGAKGSMVNCMQISCLLGQIELEGKRPPLMLSGRTLPSFMPYDMTPRAGGFVTGRFLTGIRPQEYFFHCMAGREGLIDTAVKTSRSGYLQRCLIKHLEGIKVNYDLTVRDSDNSIIQFYYGEDGLDLHKTGFLGPQQFPLLVENHKIVVSTTDRPGEVDEEQESRINRLVTQIHKWRKKHGYSDPGKKIRTSGFLTFCQNIEVDRHGSAKTMPGRLERDAQLTNMWRKLNKKKQHKYSKNQGRCPDPLMSQFTPYQPGVLPEKVDSDIKKFARVHLPRMHMSEESFLEMIHQKLRRAVVEPGEPVGLLSAQSIGEPSTQMTLNTFHFAGRGEMNVTLGIPRLREVLMVGSKQIKTPAMDVPVYPGKGLKAKQLQKHLTRVHLNELLQDVKVVEWMAIKDMMRSQRRRMFRVTFTFLPHVCYKDKYVVTPDRVLTFVEKVYYKKLLQLIRKRINTQAKQRFLSTGQTKKRGGHSEKEDADETIPEDNMKDDDDDDEDVDADDGDDTTAGQKRKKEEEQEYEDLEDETGGDNEGLLDEQAIAGRRRTSISRKRNEPPSDVDYPVTPLVKDDQRFCQSPSTGQDGVVVSRSSSDLMTHTMHTGDIDHGTTGSMSDHMAAAILRSLSGVDIGHALLRRAVIIVVALISDHVVTHGDGIPKNLDHIAADPHLDSAADPDLDIAGNKDVGNVHVDSIGLTIRIVVHHRAHLTTTASVSTPRVSSTVSSRVPPTATLSNPDTLWIQNSAGHFVPVNADNLPSSGLHYQFTDVGDDHSLLPDNYNPVQDILTSVPADSIQTAGVVESEADSDAESNVETDQYLAPIGQIYELMFRTLGEDYCPRPAELSSNATISVTEQLFRTFDPNRVIKSTARPDPRLPIGSTVLSVLQSLESANKTIPKRGETWKIPKELADPKHQEGSKSYKPPVPHATSGLDFSKLPVPDPDISKLSLVMPSGSNSVSVPFSMLETWEMRERRSLGLTNQIDFMLATILQMVCDWSESVPEELRDLLIHLSRTTLALSHTSASSMSEMLRIRRDLILTSLPKDFLLEPGMNSLRTAPLTSGFLFGGRIQEAITADKDDQLHASLARNNSGQCQGVFKHPASRPPAVPAFKTAKRNNLFSKKPSFNPRSGPNRQSSYNRPSLSHKSSNKDSGKKGKPKPGQRNFKPSTGRGAPPAYQP</sequence>
<keyword evidence="9" id="KW-0862">Zinc</keyword>
<dbReference type="PANTHER" id="PTHR19376">
    <property type="entry name" value="DNA-DIRECTED RNA POLYMERASE"/>
    <property type="match status" value="1"/>
</dbReference>
<dbReference type="Gene3D" id="3.30.70.2850">
    <property type="match status" value="1"/>
</dbReference>
<dbReference type="Gene3D" id="3.30.1490.180">
    <property type="entry name" value="RNA polymerase ii"/>
    <property type="match status" value="1"/>
</dbReference>
<name>A0A9D4CY03_DREPO</name>
<dbReference type="Gene3D" id="6.20.50.80">
    <property type="match status" value="1"/>
</dbReference>
<dbReference type="PANTHER" id="PTHR19376:SF11">
    <property type="entry name" value="DNA-DIRECTED RNA POLYMERASE I SUBUNIT RPA1"/>
    <property type="match status" value="1"/>
</dbReference>
<keyword evidence="5" id="KW-0597">Phosphoprotein</keyword>
<evidence type="ECO:0000256" key="12">
    <source>
        <dbReference type="ARBA" id="ARBA00023242"/>
    </source>
</evidence>
<keyword evidence="10" id="KW-0460">Magnesium</keyword>
<dbReference type="InterPro" id="IPR015699">
    <property type="entry name" value="DNA-dir_RNA_pol1_lsu_N"/>
</dbReference>
<comment type="catalytic activity">
    <reaction evidence="13 15">
        <text>RNA(n) + a ribonucleoside 5'-triphosphate = RNA(n+1) + diphosphate</text>
        <dbReference type="Rhea" id="RHEA:21248"/>
        <dbReference type="Rhea" id="RHEA-COMP:14527"/>
        <dbReference type="Rhea" id="RHEA-COMP:17342"/>
        <dbReference type="ChEBI" id="CHEBI:33019"/>
        <dbReference type="ChEBI" id="CHEBI:61557"/>
        <dbReference type="ChEBI" id="CHEBI:140395"/>
        <dbReference type="EC" id="2.7.7.6"/>
    </reaction>
</comment>
<dbReference type="Proteomes" id="UP000828390">
    <property type="component" value="Unassembled WGS sequence"/>
</dbReference>
<organism evidence="18 19">
    <name type="scientific">Dreissena polymorpha</name>
    <name type="common">Zebra mussel</name>
    <name type="synonym">Mytilus polymorpha</name>
    <dbReference type="NCBI Taxonomy" id="45954"/>
    <lineage>
        <taxon>Eukaryota</taxon>
        <taxon>Metazoa</taxon>
        <taxon>Spiralia</taxon>
        <taxon>Lophotrochozoa</taxon>
        <taxon>Mollusca</taxon>
        <taxon>Bivalvia</taxon>
        <taxon>Autobranchia</taxon>
        <taxon>Heteroconchia</taxon>
        <taxon>Euheterodonta</taxon>
        <taxon>Imparidentia</taxon>
        <taxon>Neoheterodontei</taxon>
        <taxon>Myida</taxon>
        <taxon>Dreissenoidea</taxon>
        <taxon>Dreissenidae</taxon>
        <taxon>Dreissena</taxon>
    </lineage>
</organism>
<dbReference type="InterPro" id="IPR007083">
    <property type="entry name" value="RNA_pol_Rpb1_4"/>
</dbReference>
<dbReference type="InterPro" id="IPR044893">
    <property type="entry name" value="RNA_pol_Rpb1_clamp_domain"/>
</dbReference>
<feature type="region of interest" description="Disordered" evidence="16">
    <location>
        <begin position="242"/>
        <end position="277"/>
    </location>
</feature>
<evidence type="ECO:0000256" key="2">
    <source>
        <dbReference type="ARBA" id="ARBA00006460"/>
    </source>
</evidence>
<keyword evidence="4 15" id="KW-0240">DNA-directed RNA polymerase</keyword>
<evidence type="ECO:0000256" key="10">
    <source>
        <dbReference type="ARBA" id="ARBA00022842"/>
    </source>
</evidence>
<gene>
    <name evidence="18" type="ORF">DPMN_041031</name>
</gene>
<feature type="region of interest" description="Disordered" evidence="16">
    <location>
        <begin position="2015"/>
        <end position="2099"/>
    </location>
</feature>
<dbReference type="GO" id="GO:0006351">
    <property type="term" value="P:DNA-templated transcription"/>
    <property type="evidence" value="ECO:0007669"/>
    <property type="project" value="InterPro"/>
</dbReference>
<evidence type="ECO:0000313" key="19">
    <source>
        <dbReference type="Proteomes" id="UP000828390"/>
    </source>
</evidence>
<proteinExistence type="inferred from homology"/>
<dbReference type="InterPro" id="IPR007080">
    <property type="entry name" value="RNA_pol_Rpb1_1"/>
</dbReference>
<evidence type="ECO:0000259" key="17">
    <source>
        <dbReference type="SMART" id="SM00663"/>
    </source>
</evidence>
<dbReference type="InterPro" id="IPR006592">
    <property type="entry name" value="RNA_pol_N"/>
</dbReference>
<comment type="similarity">
    <text evidence="2 15">Belongs to the RNA polymerase beta' chain family.</text>
</comment>
<evidence type="ECO:0000256" key="11">
    <source>
        <dbReference type="ARBA" id="ARBA00023163"/>
    </source>
</evidence>
<accession>A0A9D4CY03</accession>
<dbReference type="InterPro" id="IPR007066">
    <property type="entry name" value="RNA_pol_Rpb1_3"/>
</dbReference>
<dbReference type="InterPro" id="IPR042102">
    <property type="entry name" value="RNA_pol_Rpb1_3_sf"/>
</dbReference>
<evidence type="ECO:0000256" key="1">
    <source>
        <dbReference type="ARBA" id="ARBA00004604"/>
    </source>
</evidence>
<dbReference type="GO" id="GO:0046872">
    <property type="term" value="F:metal ion binding"/>
    <property type="evidence" value="ECO:0007669"/>
    <property type="project" value="UniProtKB-KW"/>
</dbReference>
<evidence type="ECO:0000256" key="13">
    <source>
        <dbReference type="ARBA" id="ARBA00048552"/>
    </source>
</evidence>
<dbReference type="InterPro" id="IPR045867">
    <property type="entry name" value="DNA-dir_RpoC_beta_prime"/>
</dbReference>
<dbReference type="SMART" id="SM00663">
    <property type="entry name" value="RPOLA_N"/>
    <property type="match status" value="1"/>
</dbReference>
<dbReference type="FunFam" id="2.40.40.20:FF:000019">
    <property type="entry name" value="DNA-directed RNA polymerase II subunit RPB1"/>
    <property type="match status" value="1"/>
</dbReference>
<comment type="caution">
    <text evidence="18">The sequence shown here is derived from an EMBL/GenBank/DDBJ whole genome shotgun (WGS) entry which is preliminary data.</text>
</comment>
<feature type="compositionally biased region" description="Acidic residues" evidence="16">
    <location>
        <begin position="1441"/>
        <end position="1459"/>
    </location>
</feature>
<feature type="compositionally biased region" description="Polar residues" evidence="16">
    <location>
        <begin position="2047"/>
        <end position="2065"/>
    </location>
</feature>
<evidence type="ECO:0000256" key="3">
    <source>
        <dbReference type="ARBA" id="ARBA00011251"/>
    </source>
</evidence>
<feature type="compositionally biased region" description="Acidic residues" evidence="16">
    <location>
        <begin position="253"/>
        <end position="263"/>
    </location>
</feature>
<evidence type="ECO:0000256" key="5">
    <source>
        <dbReference type="ARBA" id="ARBA00022553"/>
    </source>
</evidence>
<dbReference type="Pfam" id="PF04998">
    <property type="entry name" value="RNA_pol_Rpb1_5"/>
    <property type="match status" value="1"/>
</dbReference>
<dbReference type="EMBL" id="JAIWYP010000011">
    <property type="protein sequence ID" value="KAH3734592.1"/>
    <property type="molecule type" value="Genomic_DNA"/>
</dbReference>
<dbReference type="Pfam" id="PF04997">
    <property type="entry name" value="RNA_pol_Rpb1_1"/>
    <property type="match status" value="1"/>
</dbReference>
<evidence type="ECO:0000256" key="6">
    <source>
        <dbReference type="ARBA" id="ARBA00022679"/>
    </source>
</evidence>
<evidence type="ECO:0000256" key="4">
    <source>
        <dbReference type="ARBA" id="ARBA00022478"/>
    </source>
</evidence>
<keyword evidence="6 15" id="KW-0808">Transferase</keyword>
<dbReference type="InterPro" id="IPR000722">
    <property type="entry name" value="RNA_pol_asu"/>
</dbReference>
<comment type="subcellular location">
    <subcellularLocation>
        <location evidence="1">Nucleus</location>
        <location evidence="1">Nucleolus</location>
    </subcellularLocation>
</comment>
<dbReference type="Pfam" id="PF05000">
    <property type="entry name" value="RNA_pol_Rpb1_4"/>
    <property type="match status" value="1"/>
</dbReference>
<dbReference type="GO" id="GO:0005736">
    <property type="term" value="C:RNA polymerase I complex"/>
    <property type="evidence" value="ECO:0007669"/>
    <property type="project" value="TreeGrafter"/>
</dbReference>
<keyword evidence="19" id="KW-1185">Reference proteome</keyword>
<evidence type="ECO:0000313" key="18">
    <source>
        <dbReference type="EMBL" id="KAH3734592.1"/>
    </source>
</evidence>
<protein>
    <recommendedName>
        <fullName evidence="15">DNA-directed RNA polymerase subunit</fullName>
        <ecNumber evidence="15">2.7.7.6</ecNumber>
    </recommendedName>
</protein>
<dbReference type="GO" id="GO:0003677">
    <property type="term" value="F:DNA binding"/>
    <property type="evidence" value="ECO:0007669"/>
    <property type="project" value="InterPro"/>
</dbReference>
<dbReference type="FunFam" id="3.30.1490.180:FF:000003">
    <property type="entry name" value="DNA-directed RNA polymerase subunit"/>
    <property type="match status" value="1"/>
</dbReference>
<dbReference type="Pfam" id="PF00623">
    <property type="entry name" value="RNA_pol_Rpb1_2"/>
    <property type="match status" value="1"/>
</dbReference>
<dbReference type="Gene3D" id="1.10.132.30">
    <property type="match status" value="1"/>
</dbReference>
<dbReference type="InterPro" id="IPR038120">
    <property type="entry name" value="Rpb1_funnel_sf"/>
</dbReference>
<comment type="function">
    <text evidence="14">DNA-dependent RNA polymerase catalyzes the transcription of DNA into RNA using the four ribonucleoside triphosphates as substrates. Largest and catalytic core component of RNA polymerase I which synthesizes ribosomal RNA precursors. Forms the polymerase active center together with the second largest subunit. A single stranded DNA template strand of the promoter is positioned within the central active site cleft of Pol I. A bridging helix emanates from RPA1 and crosses the cleft near the catalytic site and is thought to promote translocation of Pol I by acting as a ratchet that moves the RNA-DNA hybrid through the active site by switching from straight to bent conformations at each step of nucleotide addition.</text>
</comment>
<dbReference type="Gene3D" id="4.10.860.120">
    <property type="entry name" value="RNA polymerase II, clamp domain"/>
    <property type="match status" value="1"/>
</dbReference>
<dbReference type="FunFam" id="1.10.274.100:FF:000012">
    <property type="entry name" value="DNA-directed RNA polymerase subunit"/>
    <property type="match status" value="1"/>
</dbReference>
<dbReference type="EC" id="2.7.7.6" evidence="15"/>
<evidence type="ECO:0000256" key="16">
    <source>
        <dbReference type="SAM" id="MobiDB-lite"/>
    </source>
</evidence>
<evidence type="ECO:0000256" key="7">
    <source>
        <dbReference type="ARBA" id="ARBA00022695"/>
    </source>
</evidence>
<evidence type="ECO:0000256" key="9">
    <source>
        <dbReference type="ARBA" id="ARBA00022833"/>
    </source>
</evidence>
<keyword evidence="7 15" id="KW-0548">Nucleotidyltransferase</keyword>
<keyword evidence="8" id="KW-0479">Metal-binding</keyword>
<keyword evidence="11 15" id="KW-0804">Transcription</keyword>
<dbReference type="SUPFAM" id="SSF64484">
    <property type="entry name" value="beta and beta-prime subunits of DNA dependent RNA-polymerase"/>
    <property type="match status" value="1"/>
</dbReference>
<evidence type="ECO:0000256" key="15">
    <source>
        <dbReference type="RuleBase" id="RU004279"/>
    </source>
</evidence>
<dbReference type="GO" id="GO:0003899">
    <property type="term" value="F:DNA-directed RNA polymerase activity"/>
    <property type="evidence" value="ECO:0007669"/>
    <property type="project" value="UniProtKB-EC"/>
</dbReference>
<comment type="subunit">
    <text evidence="3">Component of the RNA polymerase I (Pol I) complex consisting of at least 13 subunits.</text>
</comment>
<dbReference type="CDD" id="cd01435">
    <property type="entry name" value="RNAP_I_RPA1_N"/>
    <property type="match status" value="1"/>
</dbReference>
<feature type="compositionally biased region" description="Acidic residues" evidence="16">
    <location>
        <begin position="1401"/>
        <end position="1429"/>
    </location>
</feature>